<accession>A0A5C3KFB9</accession>
<gene>
    <name evidence="1" type="ORF">FA15DRAFT_709600</name>
</gene>
<reference evidence="1 2" key="1">
    <citation type="journal article" date="2019" name="Nat. Ecol. Evol.">
        <title>Megaphylogeny resolves global patterns of mushroom evolution.</title>
        <authorList>
            <person name="Varga T."/>
            <person name="Krizsan K."/>
            <person name="Foldi C."/>
            <person name="Dima B."/>
            <person name="Sanchez-Garcia M."/>
            <person name="Sanchez-Ramirez S."/>
            <person name="Szollosi G.J."/>
            <person name="Szarkandi J.G."/>
            <person name="Papp V."/>
            <person name="Albert L."/>
            <person name="Andreopoulos W."/>
            <person name="Angelini C."/>
            <person name="Antonin V."/>
            <person name="Barry K.W."/>
            <person name="Bougher N.L."/>
            <person name="Buchanan P."/>
            <person name="Buyck B."/>
            <person name="Bense V."/>
            <person name="Catcheside P."/>
            <person name="Chovatia M."/>
            <person name="Cooper J."/>
            <person name="Damon W."/>
            <person name="Desjardin D."/>
            <person name="Finy P."/>
            <person name="Geml J."/>
            <person name="Haridas S."/>
            <person name="Hughes K."/>
            <person name="Justo A."/>
            <person name="Karasinski D."/>
            <person name="Kautmanova I."/>
            <person name="Kiss B."/>
            <person name="Kocsube S."/>
            <person name="Kotiranta H."/>
            <person name="LaButti K.M."/>
            <person name="Lechner B.E."/>
            <person name="Liimatainen K."/>
            <person name="Lipzen A."/>
            <person name="Lukacs Z."/>
            <person name="Mihaltcheva S."/>
            <person name="Morgado L.N."/>
            <person name="Niskanen T."/>
            <person name="Noordeloos M.E."/>
            <person name="Ohm R.A."/>
            <person name="Ortiz-Santana B."/>
            <person name="Ovrebo C."/>
            <person name="Racz N."/>
            <person name="Riley R."/>
            <person name="Savchenko A."/>
            <person name="Shiryaev A."/>
            <person name="Soop K."/>
            <person name="Spirin V."/>
            <person name="Szebenyi C."/>
            <person name="Tomsovsky M."/>
            <person name="Tulloss R.E."/>
            <person name="Uehling J."/>
            <person name="Grigoriev I.V."/>
            <person name="Vagvolgyi C."/>
            <person name="Papp T."/>
            <person name="Martin F.M."/>
            <person name="Miettinen O."/>
            <person name="Hibbett D.S."/>
            <person name="Nagy L.G."/>
        </authorList>
    </citation>
    <scope>NUCLEOTIDE SEQUENCE [LARGE SCALE GENOMIC DNA]</scope>
    <source>
        <strain evidence="1 2">CBS 121175</strain>
    </source>
</reference>
<dbReference type="AlphaFoldDB" id="A0A5C3KFB9"/>
<evidence type="ECO:0000313" key="1">
    <source>
        <dbReference type="EMBL" id="TFK18741.1"/>
    </source>
</evidence>
<organism evidence="1 2">
    <name type="scientific">Coprinopsis marcescibilis</name>
    <name type="common">Agaric fungus</name>
    <name type="synonym">Psathyrella marcescibilis</name>
    <dbReference type="NCBI Taxonomy" id="230819"/>
    <lineage>
        <taxon>Eukaryota</taxon>
        <taxon>Fungi</taxon>
        <taxon>Dikarya</taxon>
        <taxon>Basidiomycota</taxon>
        <taxon>Agaricomycotina</taxon>
        <taxon>Agaricomycetes</taxon>
        <taxon>Agaricomycetidae</taxon>
        <taxon>Agaricales</taxon>
        <taxon>Agaricineae</taxon>
        <taxon>Psathyrellaceae</taxon>
        <taxon>Coprinopsis</taxon>
    </lineage>
</organism>
<dbReference type="Proteomes" id="UP000307440">
    <property type="component" value="Unassembled WGS sequence"/>
</dbReference>
<dbReference type="OrthoDB" id="427969at2759"/>
<protein>
    <submittedName>
        <fullName evidence="1">Uncharacterized protein</fullName>
    </submittedName>
</protein>
<dbReference type="EMBL" id="ML210381">
    <property type="protein sequence ID" value="TFK18741.1"/>
    <property type="molecule type" value="Genomic_DNA"/>
</dbReference>
<evidence type="ECO:0000313" key="2">
    <source>
        <dbReference type="Proteomes" id="UP000307440"/>
    </source>
</evidence>
<dbReference type="STRING" id="230819.A0A5C3KFB9"/>
<keyword evidence="2" id="KW-1185">Reference proteome</keyword>
<name>A0A5C3KFB9_COPMA</name>
<proteinExistence type="predicted"/>
<sequence length="550" mass="61642">MDFSGGVQLDIAAYSHACFSTFNHNIDLVESSSQCLSLDPQMRHLAPSTTSPQCTTRGFERARKFELAMLSTWRFDTSSTSCPLPTVESTKPPTKPSSHNQPKNYIYLQFHSPTFFLTQTILEAPIVVSRDLNTVLNTLEEADGTYDMKENVITRRVVVPFVNILRCIFETRLHITDYKWHVSSCSDMPNDENLETDVALSCKQTAPPRPPSKLAFIMEMKTPKSTNHSDMVDLPVPAGSKTKTTRRIISQVGKHGEYLAGLYPKKRFVIYALSVVPAHLFPCALDGSKGNMFALGTDIVGLLDTVMSDSAERSHIWLSYFDKVGALVFAVLYDHDQHMRDVWGEGSSYEEQVQQFKKLMTAAGKALQPTPTQVILTFVHTLLIAIQKFTSLPMLLLLTQLRTLSLAKTLKQPDIDPITLDPTFAWRPLLGLTLFPPCSTHVMAENIVYIYANLAIVIKLFSKEEMYRNKLACYKHLIDLQGRGIPVVLSTGVCEADDRRCLVLSHEGERVHDLSDNDKAALQPLVDAIHGKGLHHHDLHERNVVHNLKG</sequence>